<keyword evidence="5" id="KW-1185">Reference proteome</keyword>
<accession>A0A0P1FJI9</accession>
<feature type="transmembrane region" description="Helical" evidence="1">
    <location>
        <begin position="51"/>
        <end position="75"/>
    </location>
</feature>
<dbReference type="PANTHER" id="PTHR35342:SF5">
    <property type="entry name" value="TRICARBOXYLIC TRANSPORT PROTEIN"/>
    <property type="match status" value="1"/>
</dbReference>
<sequence length="678" mass="71068">MEAFATALPALGDAWALILQPIVLGYLVLGVVTGLAVGVFPGLGGIAGLSLLLPFMFGMDPVLGLALMIGMVAVVPTSDTFASVLMGIPGSSASQATVLDGFPMAKKGEAARALSAAFTSSLFGGLVGAAFLTMFILVARPIVLAFGLPEMLMITILGLSMVAILAGRIPLKGLAAAGLGLMIGTIGEADAGGSLRMASYDIPYLTDGLKLVIVGLGIFAIPEIVSLLRQDRAIAKGASLGAGWMDGVKDWMANKWLSVRCSLIGVTVGIIPGLGGSVVDWIAYGHAVQSTPDKSNFGKGEVRGVIGPESSNNAKEGGGLVPTLLFGIPGSGSMAIFIGAVALLGSGDIEVGPAMLKDNLDITYSIVWLLALANVVGTLLCIAASGGIAKLTTIRFTYLAPFLFMLISFAAFQSGQNFEDLLALFVIGLIGIFLRRFDWSRPAFLIGFVLSNPVEKFTNQAFQIASFRFRKSFDAGIEYIFSPIVIVLIIVTVVSVVFGIRQAKTIMAEGDVQSGSKRAPVIFLLAIAAYLVVALVNANMIPDYNMTDKVIPLFVGGFSLVCCLILLTQMMRRREGDAIFADKEIAGEDADAPYGLWSTLAWFVGLIAGTAVVGFIIALLGFLIAFFRIRAQASWPKTLTLTAAGITLMCFMAGVLNRDFPPGLLQSAIDLPWPLGGN</sequence>
<evidence type="ECO:0000259" key="2">
    <source>
        <dbReference type="Pfam" id="PF01970"/>
    </source>
</evidence>
<reference evidence="3 5" key="1">
    <citation type="submission" date="2015-09" db="EMBL/GenBank/DDBJ databases">
        <authorList>
            <person name="Rodrigo-Torres L."/>
            <person name="Arahal D.R."/>
        </authorList>
    </citation>
    <scope>NUCLEOTIDE SEQUENCE [LARGE SCALE GENOMIC DNA]</scope>
    <source>
        <strain evidence="3 5">CECT 5118</strain>
    </source>
</reference>
<dbReference type="RefSeq" id="WP_058244532.1">
    <property type="nucleotide sequence ID" value="NZ_CYSB01000030.1"/>
</dbReference>
<feature type="transmembrane region" description="Helical" evidence="1">
    <location>
        <begin position="209"/>
        <end position="228"/>
    </location>
</feature>
<keyword evidence="1" id="KW-0812">Transmembrane</keyword>
<feature type="transmembrane region" description="Helical" evidence="1">
    <location>
        <begin position="639"/>
        <end position="656"/>
    </location>
</feature>
<feature type="transmembrane region" description="Helical" evidence="1">
    <location>
        <begin position="26"/>
        <end position="44"/>
    </location>
</feature>
<feature type="transmembrane region" description="Helical" evidence="1">
    <location>
        <begin position="421"/>
        <end position="437"/>
    </location>
</feature>
<feature type="transmembrane region" description="Helical" evidence="1">
    <location>
        <begin position="600"/>
        <end position="627"/>
    </location>
</feature>
<feature type="transmembrane region" description="Helical" evidence="1">
    <location>
        <begin position="550"/>
        <end position="571"/>
    </location>
</feature>
<organism evidence="4 6">
    <name type="scientific">Thalassovita autumnalis</name>
    <dbReference type="NCBI Taxonomy" id="2072972"/>
    <lineage>
        <taxon>Bacteria</taxon>
        <taxon>Pseudomonadati</taxon>
        <taxon>Pseudomonadota</taxon>
        <taxon>Alphaproteobacteria</taxon>
        <taxon>Rhodobacterales</taxon>
        <taxon>Roseobacteraceae</taxon>
        <taxon>Thalassovita</taxon>
    </lineage>
</organism>
<feature type="transmembrane region" description="Helical" evidence="1">
    <location>
        <begin position="520"/>
        <end position="538"/>
    </location>
</feature>
<keyword evidence="1" id="KW-1133">Transmembrane helix</keyword>
<protein>
    <submittedName>
        <fullName evidence="4">Tripartite tricarboxylate transporter TctA family protein</fullName>
    </submittedName>
</protein>
<reference evidence="4 6" key="2">
    <citation type="submission" date="2015-09" db="EMBL/GenBank/DDBJ databases">
        <authorList>
            <consortium name="Swine Surveillance"/>
        </authorList>
    </citation>
    <scope>NUCLEOTIDE SEQUENCE [LARGE SCALE GENOMIC DNA]</scope>
    <source>
        <strain evidence="4 6">5120</strain>
    </source>
</reference>
<keyword evidence="1" id="KW-0472">Membrane</keyword>
<feature type="transmembrane region" description="Helical" evidence="1">
    <location>
        <begin position="324"/>
        <end position="346"/>
    </location>
</feature>
<feature type="transmembrane region" description="Helical" evidence="1">
    <location>
        <begin position="396"/>
        <end position="415"/>
    </location>
</feature>
<dbReference type="AlphaFoldDB" id="A0A0P1FJI9"/>
<evidence type="ECO:0000313" key="3">
    <source>
        <dbReference type="EMBL" id="CUH68175.1"/>
    </source>
</evidence>
<feature type="transmembrane region" description="Helical" evidence="1">
    <location>
        <begin position="114"/>
        <end position="136"/>
    </location>
</feature>
<evidence type="ECO:0000256" key="1">
    <source>
        <dbReference type="SAM" id="Phobius"/>
    </source>
</evidence>
<dbReference type="PANTHER" id="PTHR35342">
    <property type="entry name" value="TRICARBOXYLIC TRANSPORT PROTEIN"/>
    <property type="match status" value="1"/>
</dbReference>
<dbReference type="InterPro" id="IPR002823">
    <property type="entry name" value="DUF112_TM"/>
</dbReference>
<dbReference type="Pfam" id="PF01970">
    <property type="entry name" value="TctA"/>
    <property type="match status" value="1"/>
</dbReference>
<feature type="transmembrane region" description="Helical" evidence="1">
    <location>
        <begin position="479"/>
        <end position="500"/>
    </location>
</feature>
<dbReference type="OrthoDB" id="9791872at2"/>
<dbReference type="EMBL" id="CYSC01000040">
    <property type="protein sequence ID" value="CUH73378.1"/>
    <property type="molecule type" value="Genomic_DNA"/>
</dbReference>
<gene>
    <name evidence="3" type="ORF">TL5118_02508</name>
    <name evidence="4" type="ORF">TL5120_03187</name>
</gene>
<feature type="transmembrane region" description="Helical" evidence="1">
    <location>
        <begin position="366"/>
        <end position="389"/>
    </location>
</feature>
<feature type="transmembrane region" description="Helical" evidence="1">
    <location>
        <begin position="142"/>
        <end position="166"/>
    </location>
</feature>
<dbReference type="Proteomes" id="UP000051887">
    <property type="component" value="Unassembled WGS sequence"/>
</dbReference>
<dbReference type="Proteomes" id="UP000051086">
    <property type="component" value="Unassembled WGS sequence"/>
</dbReference>
<evidence type="ECO:0000313" key="5">
    <source>
        <dbReference type="Proteomes" id="UP000051086"/>
    </source>
</evidence>
<feature type="domain" description="DUF112" evidence="2">
    <location>
        <begin position="24"/>
        <end position="445"/>
    </location>
</feature>
<proteinExistence type="predicted"/>
<evidence type="ECO:0000313" key="6">
    <source>
        <dbReference type="Proteomes" id="UP000051887"/>
    </source>
</evidence>
<name>A0A0P1FJI9_9RHOB</name>
<evidence type="ECO:0000313" key="4">
    <source>
        <dbReference type="EMBL" id="CUH73378.1"/>
    </source>
</evidence>
<dbReference type="EMBL" id="CYSB01000030">
    <property type="protein sequence ID" value="CUH68175.1"/>
    <property type="molecule type" value="Genomic_DNA"/>
</dbReference>